<gene>
    <name evidence="2" type="ORF">R69658_01905</name>
    <name evidence="3" type="ORF">SAMN05192563_101370</name>
</gene>
<dbReference type="AlphaFoldDB" id="A0A1I7E216"/>
<evidence type="ECO:0000259" key="1">
    <source>
        <dbReference type="Pfam" id="PF20411"/>
    </source>
</evidence>
<dbReference type="Proteomes" id="UP000674425">
    <property type="component" value="Unassembled WGS sequence"/>
</dbReference>
<dbReference type="GeneID" id="97052608"/>
<reference evidence="3 4" key="1">
    <citation type="submission" date="2016-10" db="EMBL/GenBank/DDBJ databases">
        <authorList>
            <person name="de Groot N.N."/>
        </authorList>
    </citation>
    <scope>NUCLEOTIDE SEQUENCE [LARGE SCALE GENOMIC DNA]</scope>
    <source>
        <strain evidence="3 4">LMG 27731</strain>
    </source>
</reference>
<evidence type="ECO:0000313" key="2">
    <source>
        <dbReference type="EMBL" id="CAE6733082.1"/>
    </source>
</evidence>
<dbReference type="OrthoDB" id="8592994at2"/>
<protein>
    <recommendedName>
        <fullName evidence="1">DUF6697 domain-containing protein</fullName>
    </recommendedName>
</protein>
<evidence type="ECO:0000313" key="3">
    <source>
        <dbReference type="EMBL" id="SFU17988.1"/>
    </source>
</evidence>
<feature type="domain" description="DUF6697" evidence="1">
    <location>
        <begin position="8"/>
        <end position="99"/>
    </location>
</feature>
<dbReference type="RefSeq" id="WP_054033757.1">
    <property type="nucleotide sequence ID" value="NZ_CAJNAU010000013.1"/>
</dbReference>
<dbReference type="EMBL" id="FPBH01000013">
    <property type="protein sequence ID" value="SFU17988.1"/>
    <property type="molecule type" value="Genomic_DNA"/>
</dbReference>
<sequence length="123" mass="13810">MFEIGKEYSREDIHRVTGGCKQAFLPTKGGKVVAARLRQDLNPYAPDVIVCDSSAAARAAGRTLARQTEPLPVFVRTATDRFRYMGEYVTDESFTAPLDYAKYVQNTGFTLGQISRVIKMKRR</sequence>
<dbReference type="Proteomes" id="UP000198844">
    <property type="component" value="Unassembled WGS sequence"/>
</dbReference>
<dbReference type="EMBL" id="CAJNAU010000013">
    <property type="protein sequence ID" value="CAE6733082.1"/>
    <property type="molecule type" value="Genomic_DNA"/>
</dbReference>
<dbReference type="Pfam" id="PF20411">
    <property type="entry name" value="DUF6697"/>
    <property type="match status" value="1"/>
</dbReference>
<name>A0A1I7E216_9BURK</name>
<keyword evidence="5" id="KW-1185">Reference proteome</keyword>
<organism evidence="3 4">
    <name type="scientific">Paraburkholderia aspalathi</name>
    <dbReference type="NCBI Taxonomy" id="1324617"/>
    <lineage>
        <taxon>Bacteria</taxon>
        <taxon>Pseudomonadati</taxon>
        <taxon>Pseudomonadota</taxon>
        <taxon>Betaproteobacteria</taxon>
        <taxon>Burkholderiales</taxon>
        <taxon>Burkholderiaceae</taxon>
        <taxon>Paraburkholderia</taxon>
    </lineage>
</organism>
<reference evidence="2 5" key="2">
    <citation type="submission" date="2021-02" db="EMBL/GenBank/DDBJ databases">
        <authorList>
            <person name="Vanwijnsberghe S."/>
        </authorList>
    </citation>
    <scope>NUCLEOTIDE SEQUENCE [LARGE SCALE GENOMIC DNA]</scope>
    <source>
        <strain evidence="2 5">R-69658</strain>
    </source>
</reference>
<evidence type="ECO:0000313" key="5">
    <source>
        <dbReference type="Proteomes" id="UP000674425"/>
    </source>
</evidence>
<proteinExistence type="predicted"/>
<evidence type="ECO:0000313" key="4">
    <source>
        <dbReference type="Proteomes" id="UP000198844"/>
    </source>
</evidence>
<dbReference type="InterPro" id="IPR046520">
    <property type="entry name" value="DUF6697"/>
</dbReference>
<accession>A0A1I7E216</accession>